<dbReference type="RefSeq" id="WP_379678520.1">
    <property type="nucleotide sequence ID" value="NZ_JBHLWP010000009.1"/>
</dbReference>
<dbReference type="Proteomes" id="UP001589773">
    <property type="component" value="Unassembled WGS sequence"/>
</dbReference>
<evidence type="ECO:0000256" key="2">
    <source>
        <dbReference type="SAM" id="Phobius"/>
    </source>
</evidence>
<feature type="transmembrane region" description="Helical" evidence="2">
    <location>
        <begin position="110"/>
        <end position="133"/>
    </location>
</feature>
<organism evidence="3 4">
    <name type="scientific">Massilia consociata</name>
    <dbReference type="NCBI Taxonomy" id="760117"/>
    <lineage>
        <taxon>Bacteria</taxon>
        <taxon>Pseudomonadati</taxon>
        <taxon>Pseudomonadota</taxon>
        <taxon>Betaproteobacteria</taxon>
        <taxon>Burkholderiales</taxon>
        <taxon>Oxalobacteraceae</taxon>
        <taxon>Telluria group</taxon>
        <taxon>Massilia</taxon>
    </lineage>
</organism>
<evidence type="ECO:0000313" key="4">
    <source>
        <dbReference type="Proteomes" id="UP001589773"/>
    </source>
</evidence>
<evidence type="ECO:0000313" key="3">
    <source>
        <dbReference type="EMBL" id="MFC0251689.1"/>
    </source>
</evidence>
<name>A0ABV6FDT8_9BURK</name>
<keyword evidence="4" id="KW-1185">Reference proteome</keyword>
<keyword evidence="2" id="KW-0472">Membrane</keyword>
<protein>
    <recommendedName>
        <fullName evidence="5">Methyl-accepting chemotaxis protein</fullName>
    </recommendedName>
</protein>
<keyword evidence="2" id="KW-0812">Transmembrane</keyword>
<evidence type="ECO:0008006" key="5">
    <source>
        <dbReference type="Google" id="ProtNLM"/>
    </source>
</evidence>
<comment type="caution">
    <text evidence="3">The sequence shown here is derived from an EMBL/GenBank/DDBJ whole genome shotgun (WGS) entry which is preliminary data.</text>
</comment>
<feature type="coiled-coil region" evidence="1">
    <location>
        <begin position="68"/>
        <end position="109"/>
    </location>
</feature>
<accession>A0ABV6FDT8</accession>
<evidence type="ECO:0000256" key="1">
    <source>
        <dbReference type="SAM" id="Coils"/>
    </source>
</evidence>
<reference evidence="3 4" key="1">
    <citation type="submission" date="2024-09" db="EMBL/GenBank/DDBJ databases">
        <authorList>
            <person name="Sun Q."/>
            <person name="Mori K."/>
        </authorList>
    </citation>
    <scope>NUCLEOTIDE SEQUENCE [LARGE SCALE GENOMIC DNA]</scope>
    <source>
        <strain evidence="3 4">CCM 7792</strain>
    </source>
</reference>
<sequence length="135" mass="14413">MASGWWSVLRTVPWSEVINAAPQVATGARRLWDTVARKSGGTPGMAPDPMMAEAEAHDDVFGTLVMRVEKNEATLADLRNQMLQASEIIANLADQNAQLIAKMEAARTRMLWLGVATGVSGVLALAALALVVART</sequence>
<keyword evidence="2" id="KW-1133">Transmembrane helix</keyword>
<dbReference type="EMBL" id="JBHLWP010000009">
    <property type="protein sequence ID" value="MFC0251689.1"/>
    <property type="molecule type" value="Genomic_DNA"/>
</dbReference>
<proteinExistence type="predicted"/>
<gene>
    <name evidence="3" type="ORF">ACFFJK_07285</name>
</gene>
<keyword evidence="1" id="KW-0175">Coiled coil</keyword>